<evidence type="ECO:0000313" key="10">
    <source>
        <dbReference type="Proteomes" id="UP001302120"/>
    </source>
</evidence>
<keyword evidence="4 7" id="KW-0547">Nucleotide-binding</keyword>
<dbReference type="EC" id="2.7.11.1" evidence="2"/>
<evidence type="ECO:0000256" key="4">
    <source>
        <dbReference type="ARBA" id="ARBA00022741"/>
    </source>
</evidence>
<evidence type="ECO:0000256" key="5">
    <source>
        <dbReference type="ARBA" id="ARBA00022777"/>
    </source>
</evidence>
<dbReference type="CDD" id="cd14014">
    <property type="entry name" value="STKc_PknB_like"/>
    <property type="match status" value="1"/>
</dbReference>
<dbReference type="PROSITE" id="PS50011">
    <property type="entry name" value="PROTEIN_KINASE_DOM"/>
    <property type="match status" value="1"/>
</dbReference>
<comment type="caution">
    <text evidence="9">The sequence shown here is derived from an EMBL/GenBank/DDBJ whole genome shotgun (WGS) entry which is preliminary data.</text>
</comment>
<name>A0ABU5U9Q7_9CYAN</name>
<dbReference type="GO" id="GO:0004674">
    <property type="term" value="F:protein serine/threonine kinase activity"/>
    <property type="evidence" value="ECO:0007669"/>
    <property type="project" value="UniProtKB-EC"/>
</dbReference>
<dbReference type="SUPFAM" id="SSF56112">
    <property type="entry name" value="Protein kinase-like (PK-like)"/>
    <property type="match status" value="1"/>
</dbReference>
<sequence>MPQPKSETDVYIGNFLNNRYLIKSLIGKGGMGRVYLAEDLAKGRIEVAVKILVVSLGSEKISQRFAREIFIGAQLGRKSKNIVRVLGYGMTDDKTPFYVMEYLQGKNLKKILTVEPLGIKRFLYISYQICLGLQQAHQGISFKGKTYPILHRDIKPENIFITEDVKQGEIVRILDFGIAKFLTERSGVTLTDSFIGSLPYCSPEHMEGSKSLDVRSDIYSLGILMFEMLTGKHPFQTLSHSFGTWYHTHHFQKPLGFEEVNPEVIIPLELQQLVLSCLAKKRSDRPENINKILATFKQVQLKIIHSQTPENRKIIENSSAVKLVPVISSEKECWKKTWPKHQPIAPIAFPHLLHSKEGILPTFWAMLPKAEIAQLIQKKHRTELIGKMDIYPMLLWVTVLFDNQSSLIRWLSFFLDMRDNRGKKIIQALADTGYYYLLFFAMEEPDRCAHVMTLNLTDSQRQQLTDWLMLKPKAYELISSTQAKNMLKAEYKKFKLRILKNIGATTPEEKNPWKTWASHLLCQFMQNFSHRQKH</sequence>
<dbReference type="PANTHER" id="PTHR43671:SF13">
    <property type="entry name" value="SERINE_THREONINE-PROTEIN KINASE NEK2"/>
    <property type="match status" value="1"/>
</dbReference>
<evidence type="ECO:0000313" key="9">
    <source>
        <dbReference type="EMBL" id="MEA5579924.1"/>
    </source>
</evidence>
<dbReference type="Pfam" id="PF00069">
    <property type="entry name" value="Pkinase"/>
    <property type="match status" value="1"/>
</dbReference>
<keyword evidence="6 7" id="KW-0067">ATP-binding</keyword>
<dbReference type="Gene3D" id="3.30.200.20">
    <property type="entry name" value="Phosphorylase Kinase, domain 1"/>
    <property type="match status" value="1"/>
</dbReference>
<keyword evidence="10" id="KW-1185">Reference proteome</keyword>
<dbReference type="InterPro" id="IPR008271">
    <property type="entry name" value="Ser/Thr_kinase_AS"/>
</dbReference>
<dbReference type="InterPro" id="IPR000719">
    <property type="entry name" value="Prot_kinase_dom"/>
</dbReference>
<dbReference type="SMART" id="SM00220">
    <property type="entry name" value="S_TKc"/>
    <property type="match status" value="1"/>
</dbReference>
<evidence type="ECO:0000256" key="6">
    <source>
        <dbReference type="ARBA" id="ARBA00022840"/>
    </source>
</evidence>
<dbReference type="PROSITE" id="PS00108">
    <property type="entry name" value="PROTEIN_KINASE_ST"/>
    <property type="match status" value="1"/>
</dbReference>
<dbReference type="EMBL" id="JAYGHG010000001">
    <property type="protein sequence ID" value="MEA5579924.1"/>
    <property type="molecule type" value="Genomic_DNA"/>
</dbReference>
<accession>A0ABU5U9Q7</accession>
<dbReference type="PANTHER" id="PTHR43671">
    <property type="entry name" value="SERINE/THREONINE-PROTEIN KINASE NEK"/>
    <property type="match status" value="1"/>
</dbReference>
<evidence type="ECO:0000256" key="2">
    <source>
        <dbReference type="ARBA" id="ARBA00012513"/>
    </source>
</evidence>
<feature type="binding site" evidence="7">
    <location>
        <position position="50"/>
    </location>
    <ligand>
        <name>ATP</name>
        <dbReference type="ChEBI" id="CHEBI:30616"/>
    </ligand>
</feature>
<evidence type="ECO:0000256" key="7">
    <source>
        <dbReference type="PROSITE-ProRule" id="PRU10141"/>
    </source>
</evidence>
<proteinExistence type="inferred from homology"/>
<dbReference type="RefSeq" id="WP_323194265.1">
    <property type="nucleotide sequence ID" value="NZ_JAYGHG010000001.1"/>
</dbReference>
<dbReference type="InterPro" id="IPR011009">
    <property type="entry name" value="Kinase-like_dom_sf"/>
</dbReference>
<keyword evidence="3 9" id="KW-0808">Transferase</keyword>
<evidence type="ECO:0000256" key="1">
    <source>
        <dbReference type="ARBA" id="ARBA00010886"/>
    </source>
</evidence>
<evidence type="ECO:0000256" key="3">
    <source>
        <dbReference type="ARBA" id="ARBA00022679"/>
    </source>
</evidence>
<dbReference type="Gene3D" id="1.10.510.10">
    <property type="entry name" value="Transferase(Phosphotransferase) domain 1"/>
    <property type="match status" value="1"/>
</dbReference>
<dbReference type="InterPro" id="IPR017441">
    <property type="entry name" value="Protein_kinase_ATP_BS"/>
</dbReference>
<keyword evidence="5 9" id="KW-0418">Kinase</keyword>
<comment type="similarity">
    <text evidence="1">Belongs to the protein kinase superfamily. NEK Ser/Thr protein kinase family. NIMA subfamily.</text>
</comment>
<feature type="domain" description="Protein kinase" evidence="8">
    <location>
        <begin position="20"/>
        <end position="297"/>
    </location>
</feature>
<evidence type="ECO:0000259" key="8">
    <source>
        <dbReference type="PROSITE" id="PS50011"/>
    </source>
</evidence>
<dbReference type="PROSITE" id="PS00107">
    <property type="entry name" value="PROTEIN_KINASE_ATP"/>
    <property type="match status" value="1"/>
</dbReference>
<gene>
    <name evidence="9" type="ORF">VB620_01045</name>
</gene>
<protein>
    <recommendedName>
        <fullName evidence="2">non-specific serine/threonine protein kinase</fullName>
        <ecNumber evidence="2">2.7.11.1</ecNumber>
    </recommendedName>
</protein>
<dbReference type="Proteomes" id="UP001302120">
    <property type="component" value="Unassembled WGS sequence"/>
</dbReference>
<organism evidence="9 10">
    <name type="scientific">Nodularia harveyana UHCC-0300</name>
    <dbReference type="NCBI Taxonomy" id="2974287"/>
    <lineage>
        <taxon>Bacteria</taxon>
        <taxon>Bacillati</taxon>
        <taxon>Cyanobacteriota</taxon>
        <taxon>Cyanophyceae</taxon>
        <taxon>Nostocales</taxon>
        <taxon>Nodulariaceae</taxon>
        <taxon>Nodularia</taxon>
    </lineage>
</organism>
<dbReference type="InterPro" id="IPR050660">
    <property type="entry name" value="NEK_Ser/Thr_kinase"/>
</dbReference>
<reference evidence="9 10" key="1">
    <citation type="submission" date="2023-12" db="EMBL/GenBank/DDBJ databases">
        <title>Baltic Sea Cyanobacteria.</title>
        <authorList>
            <person name="Delbaje E."/>
            <person name="Fewer D.P."/>
            <person name="Shishido T.K."/>
        </authorList>
    </citation>
    <scope>NUCLEOTIDE SEQUENCE [LARGE SCALE GENOMIC DNA]</scope>
    <source>
        <strain evidence="9 10">UHCC-0300</strain>
    </source>
</reference>